<dbReference type="PANTHER" id="PTHR35936:SF17">
    <property type="entry name" value="ARGININE-BINDING EXTRACELLULAR PROTEIN ARTP"/>
    <property type="match status" value="1"/>
</dbReference>
<dbReference type="PANTHER" id="PTHR35936">
    <property type="entry name" value="MEMBRANE-BOUND LYTIC MUREIN TRANSGLYCOSYLASE F"/>
    <property type="match status" value="1"/>
</dbReference>
<evidence type="ECO:0000259" key="3">
    <source>
        <dbReference type="SMART" id="SM00062"/>
    </source>
</evidence>
<proteinExistence type="predicted"/>
<dbReference type="EMBL" id="JBHMBK010000057">
    <property type="protein sequence ID" value="MFB9690665.1"/>
    <property type="molecule type" value="Genomic_DNA"/>
</dbReference>
<feature type="domain" description="Solute-binding protein family 3/N-terminal" evidence="3">
    <location>
        <begin position="59"/>
        <end position="289"/>
    </location>
</feature>
<feature type="chain" id="PRO_5046515693" evidence="2">
    <location>
        <begin position="30"/>
        <end position="303"/>
    </location>
</feature>
<protein>
    <submittedName>
        <fullName evidence="4">Transporter substrate-binding domain-containing protein</fullName>
    </submittedName>
</protein>
<dbReference type="Gene3D" id="3.40.190.10">
    <property type="entry name" value="Periplasmic binding protein-like II"/>
    <property type="match status" value="2"/>
</dbReference>
<dbReference type="InterPro" id="IPR001638">
    <property type="entry name" value="Solute-binding_3/MltF_N"/>
</dbReference>
<dbReference type="PROSITE" id="PS51257">
    <property type="entry name" value="PROKAR_LIPOPROTEIN"/>
    <property type="match status" value="1"/>
</dbReference>
<evidence type="ECO:0000256" key="2">
    <source>
        <dbReference type="SAM" id="SignalP"/>
    </source>
</evidence>
<evidence type="ECO:0000256" key="1">
    <source>
        <dbReference type="ARBA" id="ARBA00022729"/>
    </source>
</evidence>
<accession>A0ABV5UGZ4</accession>
<keyword evidence="1 2" id="KW-0732">Signal</keyword>
<organism evidence="4 5">
    <name type="scientific">Amycolatopsis plumensis</name>
    <dbReference type="NCBI Taxonomy" id="236508"/>
    <lineage>
        <taxon>Bacteria</taxon>
        <taxon>Bacillati</taxon>
        <taxon>Actinomycetota</taxon>
        <taxon>Actinomycetes</taxon>
        <taxon>Pseudonocardiales</taxon>
        <taxon>Pseudonocardiaceae</taxon>
        <taxon>Amycolatopsis</taxon>
    </lineage>
</organism>
<dbReference type="SUPFAM" id="SSF53850">
    <property type="entry name" value="Periplasmic binding protein-like II"/>
    <property type="match status" value="1"/>
</dbReference>
<feature type="signal peptide" evidence="2">
    <location>
        <begin position="1"/>
        <end position="29"/>
    </location>
</feature>
<keyword evidence="5" id="KW-1185">Reference proteome</keyword>
<sequence length="303" mass="31484">MRSPLRRRSRSALLATAAFVLSAGCAAGAGSPTLATGTNLPVVPSLHDALPRAIQDAGVLRFAGDSHPPYRTVAPDGTVTGIDADLQAALGQVLGVRTRISVVSGLPAALEGMLAGRYDAFDGPVKATAEREKQFDTITWMTTRTAYVFPAGSTAGIARPEDLCGKRVAVVTASVVAEQLTALSRSCTENKRPATQAVGLDDTDGTLLALGSGRADAAGMTEAAAIDVTHRQGAYKYVTQTDAQGATKDNLALYVPKASKLGPVLQNAFEELFRNGTYVGIMARWGLTQVSVPAPVFNAATRG</sequence>
<evidence type="ECO:0000313" key="5">
    <source>
        <dbReference type="Proteomes" id="UP001589535"/>
    </source>
</evidence>
<dbReference type="Proteomes" id="UP001589535">
    <property type="component" value="Unassembled WGS sequence"/>
</dbReference>
<evidence type="ECO:0000313" key="4">
    <source>
        <dbReference type="EMBL" id="MFB9690665.1"/>
    </source>
</evidence>
<dbReference type="SMART" id="SM00062">
    <property type="entry name" value="PBPb"/>
    <property type="match status" value="1"/>
</dbReference>
<name>A0ABV5UGZ4_9PSEU</name>
<comment type="caution">
    <text evidence="4">The sequence shown here is derived from an EMBL/GenBank/DDBJ whole genome shotgun (WGS) entry which is preliminary data.</text>
</comment>
<dbReference type="RefSeq" id="WP_378206435.1">
    <property type="nucleotide sequence ID" value="NZ_JBHMBK010000057.1"/>
</dbReference>
<reference evidence="4 5" key="1">
    <citation type="submission" date="2024-09" db="EMBL/GenBank/DDBJ databases">
        <authorList>
            <person name="Sun Q."/>
            <person name="Mori K."/>
        </authorList>
    </citation>
    <scope>NUCLEOTIDE SEQUENCE [LARGE SCALE GENOMIC DNA]</scope>
    <source>
        <strain evidence="4 5">JCM 13852</strain>
    </source>
</reference>
<dbReference type="Pfam" id="PF00497">
    <property type="entry name" value="SBP_bac_3"/>
    <property type="match status" value="1"/>
</dbReference>
<gene>
    <name evidence="4" type="ORF">ACFFTO_41395</name>
</gene>